<dbReference type="RefSeq" id="WP_367721607.1">
    <property type="nucleotide sequence ID" value="NZ_JBFOCH010000007.1"/>
</dbReference>
<evidence type="ECO:0000256" key="2">
    <source>
        <dbReference type="ARBA" id="ARBA00008520"/>
    </source>
</evidence>
<dbReference type="InterPro" id="IPR006311">
    <property type="entry name" value="TAT_signal"/>
</dbReference>
<evidence type="ECO:0000256" key="5">
    <source>
        <dbReference type="ARBA" id="ARBA00022764"/>
    </source>
</evidence>
<dbReference type="PANTHER" id="PTHR43649:SF34">
    <property type="entry name" value="ABC TRANSPORTER PERIPLASMIC-BINDING PROTEIN YCJN-RELATED"/>
    <property type="match status" value="1"/>
</dbReference>
<dbReference type="PROSITE" id="PS51318">
    <property type="entry name" value="TAT"/>
    <property type="match status" value="1"/>
</dbReference>
<dbReference type="InterPro" id="IPR050490">
    <property type="entry name" value="Bact_solute-bd_prot1"/>
</dbReference>
<dbReference type="Gene3D" id="3.40.190.10">
    <property type="entry name" value="Periplasmic binding protein-like II"/>
    <property type="match status" value="1"/>
</dbReference>
<sequence length="442" mass="48337">MKFTRRDVIRTTAGAAAGVVGSRLLGSTPAFAQSAPTYTPEPGATLRMLRWSPFVQGDEDAWLANTKRFTEATGVEVRVDKESWEDIRPKAAVAANVGSGPDLMLVWFDDAHQYPDKLLDVSDLGEYLGGKYGGWYDGPKGYATRDGKFIGLPLAAIGNAIVYRDSWVKEAGFSEFPKDTAGFLELCKALQKIGHPAGFTHGHGVGDGNNYAHWLLWSHGGKMVDEGGKVVINSPETMKSIEYAMELYKTFIPGTESWLDVNNNRAFLAGELGVIANGISAYRTAQINKDNDPKLAEIAKDIRTTNLPIGPVGQSVELHQTTVAVIFNYTPYPNAAKAYLQFMFEAEQMNDWIKGSLGYCCQTLKAFADNPVWTEDPVATAYSKASETLRPNGYAGPLGYASAATMADYVLVDMYARAVTGQATPQEAMEEAEKRANRYYRV</sequence>
<dbReference type="PANTHER" id="PTHR43649">
    <property type="entry name" value="ARABINOSE-BINDING PROTEIN-RELATED"/>
    <property type="match status" value="1"/>
</dbReference>
<keyword evidence="8" id="KW-1185">Reference proteome</keyword>
<comment type="similarity">
    <text evidence="2">Belongs to the bacterial solute-binding protein 1 family.</text>
</comment>
<protein>
    <submittedName>
        <fullName evidence="7">ABC transporter substrate-binding protein</fullName>
    </submittedName>
</protein>
<dbReference type="Proteomes" id="UP001556196">
    <property type="component" value="Unassembled WGS sequence"/>
</dbReference>
<comment type="caution">
    <text evidence="7">The sequence shown here is derived from an EMBL/GenBank/DDBJ whole genome shotgun (WGS) entry which is preliminary data.</text>
</comment>
<dbReference type="InterPro" id="IPR006059">
    <property type="entry name" value="SBP"/>
</dbReference>
<evidence type="ECO:0000256" key="3">
    <source>
        <dbReference type="ARBA" id="ARBA00022448"/>
    </source>
</evidence>
<comment type="subcellular location">
    <subcellularLocation>
        <location evidence="1">Periplasm</location>
    </subcellularLocation>
</comment>
<keyword evidence="3" id="KW-0813">Transport</keyword>
<evidence type="ECO:0000256" key="1">
    <source>
        <dbReference type="ARBA" id="ARBA00004418"/>
    </source>
</evidence>
<proteinExistence type="inferred from homology"/>
<dbReference type="Pfam" id="PF13416">
    <property type="entry name" value="SBP_bac_8"/>
    <property type="match status" value="1"/>
</dbReference>
<keyword evidence="5" id="KW-0574">Periplasm</keyword>
<evidence type="ECO:0000256" key="6">
    <source>
        <dbReference type="SAM" id="SignalP"/>
    </source>
</evidence>
<gene>
    <name evidence="7" type="ORF">ABUE31_00995</name>
</gene>
<dbReference type="EMBL" id="JBFOCI010000001">
    <property type="protein sequence ID" value="MEW9804559.1"/>
    <property type="molecule type" value="Genomic_DNA"/>
</dbReference>
<feature type="signal peptide" evidence="6">
    <location>
        <begin position="1"/>
        <end position="32"/>
    </location>
</feature>
<evidence type="ECO:0000313" key="8">
    <source>
        <dbReference type="Proteomes" id="UP001556196"/>
    </source>
</evidence>
<organism evidence="7 8">
    <name type="scientific">Mesorhizobium marinum</name>
    <dbReference type="NCBI Taxonomy" id="3228790"/>
    <lineage>
        <taxon>Bacteria</taxon>
        <taxon>Pseudomonadati</taxon>
        <taxon>Pseudomonadota</taxon>
        <taxon>Alphaproteobacteria</taxon>
        <taxon>Hyphomicrobiales</taxon>
        <taxon>Phyllobacteriaceae</taxon>
        <taxon>Mesorhizobium</taxon>
    </lineage>
</organism>
<feature type="chain" id="PRO_5047065584" evidence="6">
    <location>
        <begin position="33"/>
        <end position="442"/>
    </location>
</feature>
<accession>A0ABV3QU17</accession>
<reference evidence="7 8" key="1">
    <citation type="submission" date="2024-06" db="EMBL/GenBank/DDBJ databases">
        <authorList>
            <person name="Tuo L."/>
        </authorList>
    </citation>
    <scope>NUCLEOTIDE SEQUENCE [LARGE SCALE GENOMIC DNA]</scope>
    <source>
        <strain evidence="7 8">ZMM04-5</strain>
    </source>
</reference>
<dbReference type="SUPFAM" id="SSF53850">
    <property type="entry name" value="Periplasmic binding protein-like II"/>
    <property type="match status" value="1"/>
</dbReference>
<keyword evidence="4 6" id="KW-0732">Signal</keyword>
<evidence type="ECO:0000313" key="7">
    <source>
        <dbReference type="EMBL" id="MEW9804559.1"/>
    </source>
</evidence>
<name>A0ABV3QU17_9HYPH</name>
<evidence type="ECO:0000256" key="4">
    <source>
        <dbReference type="ARBA" id="ARBA00022729"/>
    </source>
</evidence>